<feature type="compositionally biased region" description="Basic and acidic residues" evidence="4">
    <location>
        <begin position="379"/>
        <end position="389"/>
    </location>
</feature>
<keyword evidence="1 5" id="KW-0732">Signal</keyword>
<dbReference type="SMART" id="SM00043">
    <property type="entry name" value="CY"/>
    <property type="match status" value="2"/>
</dbReference>
<feature type="compositionally biased region" description="Basic and acidic residues" evidence="4">
    <location>
        <begin position="451"/>
        <end position="461"/>
    </location>
</feature>
<feature type="region of interest" description="Disordered" evidence="4">
    <location>
        <begin position="270"/>
        <end position="389"/>
    </location>
</feature>
<dbReference type="InterPro" id="IPR046350">
    <property type="entry name" value="Cystatin_sf"/>
</dbReference>
<dbReference type="InterPro" id="IPR002395">
    <property type="entry name" value="Kininogen"/>
</dbReference>
<keyword evidence="8" id="KW-1185">Reference proteome</keyword>
<feature type="compositionally biased region" description="Gly residues" evidence="4">
    <location>
        <begin position="310"/>
        <end position="320"/>
    </location>
</feature>
<evidence type="ECO:0000256" key="4">
    <source>
        <dbReference type="SAM" id="MobiDB-lite"/>
    </source>
</evidence>
<evidence type="ECO:0000313" key="8">
    <source>
        <dbReference type="Proteomes" id="UP001345963"/>
    </source>
</evidence>
<evidence type="ECO:0000259" key="6">
    <source>
        <dbReference type="PROSITE" id="PS51530"/>
    </source>
</evidence>
<keyword evidence="2" id="KW-1015">Disulfide bond</keyword>
<dbReference type="SUPFAM" id="SSF54403">
    <property type="entry name" value="Cystatin/monellin"/>
    <property type="match status" value="2"/>
</dbReference>
<dbReference type="Proteomes" id="UP001345963">
    <property type="component" value="Unassembled WGS sequence"/>
</dbReference>
<keyword evidence="3" id="KW-0325">Glycoprotein</keyword>
<accession>A0ABU7AFV3</accession>
<dbReference type="InterPro" id="IPR025764">
    <property type="entry name" value="Cystatin_Fetuin_B"/>
</dbReference>
<evidence type="ECO:0000256" key="1">
    <source>
        <dbReference type="ARBA" id="ARBA00022729"/>
    </source>
</evidence>
<feature type="signal peptide" evidence="5">
    <location>
        <begin position="1"/>
        <end position="16"/>
    </location>
</feature>
<dbReference type="PANTHER" id="PTHR13814">
    <property type="entry name" value="FETUIN"/>
    <property type="match status" value="1"/>
</dbReference>
<dbReference type="EMBL" id="JAHUTI010011931">
    <property type="protein sequence ID" value="MED6236425.1"/>
    <property type="molecule type" value="Genomic_DNA"/>
</dbReference>
<feature type="compositionally biased region" description="Basic residues" evidence="4">
    <location>
        <begin position="439"/>
        <end position="450"/>
    </location>
</feature>
<evidence type="ECO:0000256" key="5">
    <source>
        <dbReference type="SAM" id="SignalP"/>
    </source>
</evidence>
<name>A0ABU7AFV3_9TELE</name>
<feature type="chain" id="PRO_5045767303" description="Cystatin fetuin-B-type domain-containing protein" evidence="5">
    <location>
        <begin position="17"/>
        <end position="545"/>
    </location>
</feature>
<evidence type="ECO:0000256" key="2">
    <source>
        <dbReference type="ARBA" id="ARBA00023157"/>
    </source>
</evidence>
<dbReference type="PANTHER" id="PTHR13814:SF10">
    <property type="entry name" value="FETUIN-B"/>
    <property type="match status" value="1"/>
</dbReference>
<comment type="caution">
    <text evidence="7">The sequence shown here is derived from an EMBL/GenBank/DDBJ whole genome shotgun (WGS) entry which is preliminary data.</text>
</comment>
<proteinExistence type="predicted"/>
<dbReference type="Gene3D" id="3.10.450.10">
    <property type="match status" value="2"/>
</dbReference>
<dbReference type="PROSITE" id="PS51530">
    <property type="entry name" value="CYSTATIN_FETUIN_B"/>
    <property type="match status" value="1"/>
</dbReference>
<protein>
    <recommendedName>
        <fullName evidence="6">Cystatin fetuin-B-type domain-containing protein</fullName>
    </recommendedName>
</protein>
<feature type="compositionally biased region" description="Basic and acidic residues" evidence="4">
    <location>
        <begin position="321"/>
        <end position="354"/>
    </location>
</feature>
<dbReference type="PRINTS" id="PR00334">
    <property type="entry name" value="KININOGEN"/>
</dbReference>
<gene>
    <name evidence="7" type="ORF">ATANTOWER_009041</name>
</gene>
<evidence type="ECO:0000313" key="7">
    <source>
        <dbReference type="EMBL" id="MED6236425.1"/>
    </source>
</evidence>
<reference evidence="7 8" key="1">
    <citation type="submission" date="2021-07" db="EMBL/GenBank/DDBJ databases">
        <authorList>
            <person name="Palmer J.M."/>
        </authorList>
    </citation>
    <scope>NUCLEOTIDE SEQUENCE [LARGE SCALE GENOMIC DNA]</scope>
    <source>
        <strain evidence="7 8">AT_MEX2019</strain>
        <tissue evidence="7">Muscle</tissue>
    </source>
</reference>
<evidence type="ECO:0000256" key="3">
    <source>
        <dbReference type="ARBA" id="ARBA00023180"/>
    </source>
</evidence>
<feature type="region of interest" description="Disordered" evidence="4">
    <location>
        <begin position="439"/>
        <end position="461"/>
    </location>
</feature>
<dbReference type="CDD" id="cd00042">
    <property type="entry name" value="CY"/>
    <property type="match status" value="2"/>
</dbReference>
<dbReference type="Pfam" id="PF00031">
    <property type="entry name" value="Cystatin"/>
    <property type="match status" value="2"/>
</dbReference>
<feature type="region of interest" description="Disordered" evidence="4">
    <location>
        <begin position="403"/>
        <end position="424"/>
    </location>
</feature>
<feature type="domain" description="Cystatin fetuin-B-type" evidence="6">
    <location>
        <begin position="18"/>
        <end position="132"/>
    </location>
</feature>
<dbReference type="InterPro" id="IPR000010">
    <property type="entry name" value="Cystatin_dom"/>
</dbReference>
<sequence length="545" mass="60518">MKTCVLFLLVLGSVYGAPVEQGGLQPGSCEDASAVNAAHLALSKINLDRSEGYVFSLHRLSNVNLGKHGETGVVFYLTLDVVETNCSVLSRKDWKQCEARRDAEMPVYGQCKATIYINKPHKVARLYKYNCVVRPVPAARLNAICPDCPTFIGFDSENVQNMVSQSLEKFNNESGLNNNFALLKILRATAGMAMSMYYHVEYTIQETTCGKYKQAPAGEKCPIMTCEFSHKGFCKASLYTMDIKPDIRVECEIYEQEAAEREKEQHLLGNATDHPHNDTHSHGHGKGHGHEHGKGHSHAHGHGHGHRPGHGQGQGHGQGHGQDRDHGHGKGHSHLSEHDHIHDHTKDHSHHDVPHPLGSKHHHTHDHKPGSAYRHGHAHSHDHGLDNDHDHVHAYHAQAQNHSLGFPNQHHNYNHPEGTHTHDHDHELALDHDHKHAHLHEHEHHHHHHTHEHESEPHDEPDGMVRMLAAMDQPMTLPSFPDIPVGGPEVGVTLPLKPDPQIPGVTEPTILAYPTSVSAECPVPAGGRSLVDTLFREDPLFKPAA</sequence>
<dbReference type="InterPro" id="IPR050735">
    <property type="entry name" value="Kininogen_Fetuin_HRG"/>
</dbReference>
<organism evidence="7 8">
    <name type="scientific">Ataeniobius toweri</name>
    <dbReference type="NCBI Taxonomy" id="208326"/>
    <lineage>
        <taxon>Eukaryota</taxon>
        <taxon>Metazoa</taxon>
        <taxon>Chordata</taxon>
        <taxon>Craniata</taxon>
        <taxon>Vertebrata</taxon>
        <taxon>Euteleostomi</taxon>
        <taxon>Actinopterygii</taxon>
        <taxon>Neopterygii</taxon>
        <taxon>Teleostei</taxon>
        <taxon>Neoteleostei</taxon>
        <taxon>Acanthomorphata</taxon>
        <taxon>Ovalentaria</taxon>
        <taxon>Atherinomorphae</taxon>
        <taxon>Cyprinodontiformes</taxon>
        <taxon>Goodeidae</taxon>
        <taxon>Ataeniobius</taxon>
    </lineage>
</organism>
<feature type="compositionally biased region" description="Basic residues" evidence="4">
    <location>
        <begin position="295"/>
        <end position="309"/>
    </location>
</feature>